<dbReference type="GO" id="GO:0016787">
    <property type="term" value="F:hydrolase activity"/>
    <property type="evidence" value="ECO:0007669"/>
    <property type="project" value="UniProtKB-KW"/>
</dbReference>
<gene>
    <name evidence="1" type="ORF">WIS52_12265</name>
</gene>
<dbReference type="Gene3D" id="3.40.50.1000">
    <property type="entry name" value="HAD superfamily/HAD-like"/>
    <property type="match status" value="1"/>
</dbReference>
<dbReference type="PANTHER" id="PTHR10000">
    <property type="entry name" value="PHOSPHOSERINE PHOSPHATASE"/>
    <property type="match status" value="1"/>
</dbReference>
<dbReference type="Pfam" id="PF08282">
    <property type="entry name" value="Hydrolase_3"/>
    <property type="match status" value="1"/>
</dbReference>
<dbReference type="RefSeq" id="WP_349298312.1">
    <property type="nucleotide sequence ID" value="NZ_JBEDNQ010000004.1"/>
</dbReference>
<dbReference type="Proteomes" id="UP001494902">
    <property type="component" value="Unassembled WGS sequence"/>
</dbReference>
<accession>A0ABV1K9U0</accession>
<dbReference type="SFLD" id="SFLDG01140">
    <property type="entry name" value="C2.B:_Phosphomannomutase_and_P"/>
    <property type="match status" value="1"/>
</dbReference>
<protein>
    <submittedName>
        <fullName evidence="1">HAD family hydrolase</fullName>
        <ecNumber evidence="1">3.-.-.-</ecNumber>
    </submittedName>
</protein>
<dbReference type="PANTHER" id="PTHR10000:SF8">
    <property type="entry name" value="HAD SUPERFAMILY HYDROLASE-LIKE, TYPE 3"/>
    <property type="match status" value="1"/>
</dbReference>
<dbReference type="SUPFAM" id="SSF56784">
    <property type="entry name" value="HAD-like"/>
    <property type="match status" value="1"/>
</dbReference>
<dbReference type="EMBL" id="JBEDNQ010000004">
    <property type="protein sequence ID" value="MEQ3551247.1"/>
    <property type="molecule type" value="Genomic_DNA"/>
</dbReference>
<dbReference type="InterPro" id="IPR036412">
    <property type="entry name" value="HAD-like_sf"/>
</dbReference>
<dbReference type="Gene3D" id="3.30.1240.10">
    <property type="match status" value="1"/>
</dbReference>
<evidence type="ECO:0000313" key="2">
    <source>
        <dbReference type="Proteomes" id="UP001494902"/>
    </source>
</evidence>
<dbReference type="InterPro" id="IPR000150">
    <property type="entry name" value="Cof"/>
</dbReference>
<comment type="caution">
    <text evidence="1">The sequence shown here is derived from an EMBL/GenBank/DDBJ whole genome shotgun (WGS) entry which is preliminary data.</text>
</comment>
<dbReference type="EC" id="3.-.-.-" evidence="1"/>
<evidence type="ECO:0000313" key="1">
    <source>
        <dbReference type="EMBL" id="MEQ3551247.1"/>
    </source>
</evidence>
<proteinExistence type="predicted"/>
<dbReference type="NCBIfam" id="TIGR00099">
    <property type="entry name" value="Cof-subfamily"/>
    <property type="match status" value="1"/>
</dbReference>
<dbReference type="SFLD" id="SFLDS00003">
    <property type="entry name" value="Haloacid_Dehalogenase"/>
    <property type="match status" value="1"/>
</dbReference>
<dbReference type="InterPro" id="IPR023214">
    <property type="entry name" value="HAD_sf"/>
</dbReference>
<keyword evidence="1" id="KW-0378">Hydrolase</keyword>
<reference evidence="1 2" key="1">
    <citation type="submission" date="2024-03" db="EMBL/GenBank/DDBJ databases">
        <title>Draft genome sequence of Pseudonocardia nematodicida JCM 31783.</title>
        <authorList>
            <person name="Butdee W."/>
            <person name="Duangmal K."/>
        </authorList>
    </citation>
    <scope>NUCLEOTIDE SEQUENCE [LARGE SCALE GENOMIC DNA]</scope>
    <source>
        <strain evidence="1 2">JCM 31783</strain>
    </source>
</reference>
<name>A0ABV1K9U0_9PSEU</name>
<organism evidence="1 2">
    <name type="scientific">Pseudonocardia nematodicida</name>
    <dbReference type="NCBI Taxonomy" id="1206997"/>
    <lineage>
        <taxon>Bacteria</taxon>
        <taxon>Bacillati</taxon>
        <taxon>Actinomycetota</taxon>
        <taxon>Actinomycetes</taxon>
        <taxon>Pseudonocardiales</taxon>
        <taxon>Pseudonocardiaceae</taxon>
        <taxon>Pseudonocardia</taxon>
    </lineage>
</organism>
<sequence length="279" mass="29190">MIAEKQPRLVATDVDGTLLDDRDAVSPRTAAVISRAVAAGAEFVLVTGRPPRWIPPVVARLPEGHVRWCVCANGAVVYDAAADVVLSARTLEPEAVRKIAALCGELFPGVGLGVERVGTAETGGVAHGTVDEFLAEPGYVHAWGANDAGPATRDELLARPVTKLLIRSPELTSEQMLERLAPEVDGLADLTFSHPSGLIEASAPGVTKATGLADVAQRLGVDAAETVAFGDMPNDREMLRWAGVGVAMGNAHPDLIGVADEVTAPNTADGLAEVLERWF</sequence>
<keyword evidence="2" id="KW-1185">Reference proteome</keyword>